<evidence type="ECO:0000256" key="2">
    <source>
        <dbReference type="SAM" id="Phobius"/>
    </source>
</evidence>
<dbReference type="Pfam" id="PF12666">
    <property type="entry name" value="PrgI"/>
    <property type="match status" value="1"/>
</dbReference>
<feature type="compositionally biased region" description="Basic and acidic residues" evidence="1">
    <location>
        <begin position="126"/>
        <end position="142"/>
    </location>
</feature>
<comment type="caution">
    <text evidence="3">The sequence shown here is derived from an EMBL/GenBank/DDBJ whole genome shotgun (WGS) entry which is preliminary data.</text>
</comment>
<feature type="region of interest" description="Disordered" evidence="1">
    <location>
        <begin position="120"/>
        <end position="142"/>
    </location>
</feature>
<evidence type="ECO:0008006" key="5">
    <source>
        <dbReference type="Google" id="ProtNLM"/>
    </source>
</evidence>
<feature type="transmembrane region" description="Helical" evidence="2">
    <location>
        <begin position="48"/>
        <end position="64"/>
    </location>
</feature>
<dbReference type="EMBL" id="MEYI01000036">
    <property type="protein sequence ID" value="OGD23534.1"/>
    <property type="molecule type" value="Genomic_DNA"/>
</dbReference>
<reference evidence="3 4" key="1">
    <citation type="journal article" date="2016" name="Nat. Commun.">
        <title>Thousands of microbial genomes shed light on interconnected biogeochemical processes in an aquifer system.</title>
        <authorList>
            <person name="Anantharaman K."/>
            <person name="Brown C.T."/>
            <person name="Hug L.A."/>
            <person name="Sharon I."/>
            <person name="Castelle C.J."/>
            <person name="Probst A.J."/>
            <person name="Thomas B.C."/>
            <person name="Singh A."/>
            <person name="Wilkins M.J."/>
            <person name="Karaoz U."/>
            <person name="Brodie E.L."/>
            <person name="Williams K.H."/>
            <person name="Hubbard S.S."/>
            <person name="Banfield J.F."/>
        </authorList>
    </citation>
    <scope>NUCLEOTIDE SEQUENCE [LARGE SCALE GENOMIC DNA]</scope>
</reference>
<keyword evidence="2" id="KW-0472">Membrane</keyword>
<sequence>MKQFQVPQFIDVEDKILGPITMRQFFIMIIPLGTGILLYFLLKFWLMIIIEIPITIGCAVFAFYRPYGMRFSKFFSAFLSYSLKPRMFIWKHEENEQSMFETNVTSAEAPETTKKALLRARGLHSKKSDVETGSVYREEEKA</sequence>
<evidence type="ECO:0000313" key="3">
    <source>
        <dbReference type="EMBL" id="OGD23534.1"/>
    </source>
</evidence>
<dbReference type="InterPro" id="IPR024414">
    <property type="entry name" value="Uncharacterised_PrgI"/>
</dbReference>
<gene>
    <name evidence="3" type="ORF">A2Z10_00580</name>
</gene>
<protein>
    <recommendedName>
        <fullName evidence="5">PrgI family protein</fullName>
    </recommendedName>
</protein>
<keyword evidence="2" id="KW-0812">Transmembrane</keyword>
<keyword evidence="2" id="KW-1133">Transmembrane helix</keyword>
<dbReference type="AlphaFoldDB" id="A0A1F5AZA7"/>
<proteinExistence type="predicted"/>
<evidence type="ECO:0000256" key="1">
    <source>
        <dbReference type="SAM" id="MobiDB-lite"/>
    </source>
</evidence>
<accession>A0A1F5AZA7</accession>
<feature type="transmembrane region" description="Helical" evidence="2">
    <location>
        <begin position="25"/>
        <end position="42"/>
    </location>
</feature>
<evidence type="ECO:0000313" key="4">
    <source>
        <dbReference type="Proteomes" id="UP000176639"/>
    </source>
</evidence>
<dbReference type="Proteomes" id="UP000176639">
    <property type="component" value="Unassembled WGS sequence"/>
</dbReference>
<name>A0A1F5AZA7_9BACT</name>
<organism evidence="3 4">
    <name type="scientific">Candidatus Azambacteria bacterium RBG_16_47_10</name>
    <dbReference type="NCBI Taxonomy" id="1797292"/>
    <lineage>
        <taxon>Bacteria</taxon>
        <taxon>Candidatus Azamiibacteriota</taxon>
    </lineage>
</organism>